<dbReference type="EMBL" id="JANPWB010000014">
    <property type="protein sequence ID" value="KAJ1102285.1"/>
    <property type="molecule type" value="Genomic_DNA"/>
</dbReference>
<dbReference type="Proteomes" id="UP001066276">
    <property type="component" value="Chromosome 10"/>
</dbReference>
<keyword evidence="2" id="KW-1185">Reference proteome</keyword>
<evidence type="ECO:0000313" key="1">
    <source>
        <dbReference type="EMBL" id="KAJ1102285.1"/>
    </source>
</evidence>
<evidence type="ECO:0000313" key="2">
    <source>
        <dbReference type="Proteomes" id="UP001066276"/>
    </source>
</evidence>
<feature type="non-terminal residue" evidence="1">
    <location>
        <position position="70"/>
    </location>
</feature>
<accession>A0AAV7MEX6</accession>
<comment type="caution">
    <text evidence="1">The sequence shown here is derived from an EMBL/GenBank/DDBJ whole genome shotgun (WGS) entry which is preliminary data.</text>
</comment>
<proteinExistence type="predicted"/>
<organism evidence="1 2">
    <name type="scientific">Pleurodeles waltl</name>
    <name type="common">Iberian ribbed newt</name>
    <dbReference type="NCBI Taxonomy" id="8319"/>
    <lineage>
        <taxon>Eukaryota</taxon>
        <taxon>Metazoa</taxon>
        <taxon>Chordata</taxon>
        <taxon>Craniata</taxon>
        <taxon>Vertebrata</taxon>
        <taxon>Euteleostomi</taxon>
        <taxon>Amphibia</taxon>
        <taxon>Batrachia</taxon>
        <taxon>Caudata</taxon>
        <taxon>Salamandroidea</taxon>
        <taxon>Salamandridae</taxon>
        <taxon>Pleurodelinae</taxon>
        <taxon>Pleurodeles</taxon>
    </lineage>
</organism>
<name>A0AAV7MEX6_PLEWA</name>
<reference evidence="1" key="1">
    <citation type="journal article" date="2022" name="bioRxiv">
        <title>Sequencing and chromosome-scale assembly of the giantPleurodeles waltlgenome.</title>
        <authorList>
            <person name="Brown T."/>
            <person name="Elewa A."/>
            <person name="Iarovenko S."/>
            <person name="Subramanian E."/>
            <person name="Araus A.J."/>
            <person name="Petzold A."/>
            <person name="Susuki M."/>
            <person name="Suzuki K.-i.T."/>
            <person name="Hayashi T."/>
            <person name="Toyoda A."/>
            <person name="Oliveira C."/>
            <person name="Osipova E."/>
            <person name="Leigh N.D."/>
            <person name="Simon A."/>
            <person name="Yun M.H."/>
        </authorList>
    </citation>
    <scope>NUCLEOTIDE SEQUENCE</scope>
    <source>
        <strain evidence="1">20211129_DDA</strain>
        <tissue evidence="1">Liver</tissue>
    </source>
</reference>
<protein>
    <submittedName>
        <fullName evidence="1">Uncharacterized protein</fullName>
    </submittedName>
</protein>
<sequence length="70" mass="8159">MRYLCPRITKEVNKVHKSLQEAADRNGVDIDKMKHLSRSYRLDFGTTDFEHMRSAGMKAHLRELLQSAQV</sequence>
<gene>
    <name evidence="1" type="ORF">NDU88_007337</name>
</gene>
<dbReference type="AlphaFoldDB" id="A0AAV7MEX6"/>